<evidence type="ECO:0000256" key="6">
    <source>
        <dbReference type="ARBA" id="ARBA00022824"/>
    </source>
</evidence>
<dbReference type="GO" id="GO:0030667">
    <property type="term" value="C:secretory granule membrane"/>
    <property type="evidence" value="ECO:0007669"/>
    <property type="project" value="TreeGrafter"/>
</dbReference>
<dbReference type="Gene3D" id="1.10.287.70">
    <property type="match status" value="1"/>
</dbReference>
<dbReference type="Pfam" id="PF02815">
    <property type="entry name" value="MIR"/>
    <property type="match status" value="1"/>
</dbReference>
<dbReference type="GO" id="GO:0005789">
    <property type="term" value="C:endoplasmic reticulum membrane"/>
    <property type="evidence" value="ECO:0007669"/>
    <property type="project" value="UniProtKB-SubCell"/>
</dbReference>
<dbReference type="FunFam" id="1.25.10.30:FF:000003">
    <property type="entry name" value="Protein CBR-ITR-1, isoform a"/>
    <property type="match status" value="1"/>
</dbReference>
<dbReference type="GO" id="GO:0035091">
    <property type="term" value="F:phosphatidylinositol binding"/>
    <property type="evidence" value="ECO:0007669"/>
    <property type="project" value="TreeGrafter"/>
</dbReference>
<evidence type="ECO:0000256" key="4">
    <source>
        <dbReference type="ARBA" id="ARBA00022692"/>
    </source>
</evidence>
<dbReference type="InterPro" id="IPR016093">
    <property type="entry name" value="MIR_motif"/>
</dbReference>
<dbReference type="InterPro" id="IPR035910">
    <property type="entry name" value="RyR/IP3R_RIH_dom_sf"/>
</dbReference>
<evidence type="ECO:0000256" key="3">
    <source>
        <dbReference type="ARBA" id="ARBA00022448"/>
    </source>
</evidence>
<evidence type="ECO:0000256" key="11">
    <source>
        <dbReference type="ARBA" id="ARBA00023286"/>
    </source>
</evidence>
<keyword evidence="7 13" id="KW-1133">Transmembrane helix</keyword>
<dbReference type="GO" id="GO:0051209">
    <property type="term" value="P:release of sequestered calcium ion into cytosol"/>
    <property type="evidence" value="ECO:0007669"/>
    <property type="project" value="UniProtKB-UniRule"/>
</dbReference>
<comment type="similarity">
    <text evidence="2 13">Belongs to the InsP3 receptor family.</text>
</comment>
<feature type="transmembrane region" description="Helical" evidence="13">
    <location>
        <begin position="2195"/>
        <end position="2211"/>
    </location>
</feature>
<feature type="transmembrane region" description="Helical" evidence="13">
    <location>
        <begin position="2156"/>
        <end position="2180"/>
    </location>
</feature>
<evidence type="ECO:0000256" key="2">
    <source>
        <dbReference type="ARBA" id="ARBA00009453"/>
    </source>
</evidence>
<dbReference type="InterPro" id="IPR005821">
    <property type="entry name" value="Ion_trans_dom"/>
</dbReference>
<comment type="domain">
    <text evidence="13">The receptor contains a calcium channel in its C-terminal extremity. Its large N-terminal cytoplasmic region has the ligand-binding site in the N-terminus and modulatory sites in the middle portion immediately upstream of the channel region.</text>
</comment>
<evidence type="ECO:0000256" key="1">
    <source>
        <dbReference type="ARBA" id="ARBA00004477"/>
    </source>
</evidence>
<evidence type="ECO:0000256" key="12">
    <source>
        <dbReference type="ARBA" id="ARBA00023303"/>
    </source>
</evidence>
<dbReference type="GO" id="GO:0005886">
    <property type="term" value="C:plasma membrane"/>
    <property type="evidence" value="ECO:0007669"/>
    <property type="project" value="TreeGrafter"/>
</dbReference>
<feature type="transmembrane region" description="Helical" evidence="13">
    <location>
        <begin position="2396"/>
        <end position="2419"/>
    </location>
</feature>
<dbReference type="SUPFAM" id="SSF100909">
    <property type="entry name" value="IP3 receptor type 1 binding core, domain 2"/>
    <property type="match status" value="2"/>
</dbReference>
<name>A0A158Q3L2_DRAME</name>
<dbReference type="GO" id="GO:0016529">
    <property type="term" value="C:sarcoplasmic reticulum"/>
    <property type="evidence" value="ECO:0007669"/>
    <property type="project" value="TreeGrafter"/>
</dbReference>
<keyword evidence="6 13" id="KW-0256">Endoplasmic reticulum</keyword>
<keyword evidence="5" id="KW-0677">Repeat</keyword>
<dbReference type="GO" id="GO:0005220">
    <property type="term" value="F:inositol 1,4,5-trisphosphate-gated calcium channel activity"/>
    <property type="evidence" value="ECO:0007669"/>
    <property type="project" value="UniProtKB-UniRule"/>
</dbReference>
<dbReference type="Pfam" id="PF00520">
    <property type="entry name" value="Ion_trans"/>
    <property type="match status" value="1"/>
</dbReference>
<dbReference type="InterPro" id="IPR000699">
    <property type="entry name" value="RIH_dom"/>
</dbReference>
<dbReference type="STRING" id="318479.A0A158Q3L2"/>
<organism evidence="16 18">
    <name type="scientific">Dracunculus medinensis</name>
    <name type="common">Guinea worm</name>
    <dbReference type="NCBI Taxonomy" id="318479"/>
    <lineage>
        <taxon>Eukaryota</taxon>
        <taxon>Metazoa</taxon>
        <taxon>Ecdysozoa</taxon>
        <taxon>Nematoda</taxon>
        <taxon>Chromadorea</taxon>
        <taxon>Rhabditida</taxon>
        <taxon>Spirurina</taxon>
        <taxon>Dracunculoidea</taxon>
        <taxon>Dracunculidae</taxon>
        <taxon>Dracunculus</taxon>
    </lineage>
</organism>
<comment type="function">
    <text evidence="13">Receptor for inositol 1,4,5-trisphosphate, a second messenger that mediates the release of intracellular calcium.</text>
</comment>
<dbReference type="WBParaSite" id="DME_0000263901-mRNA-1">
    <property type="protein sequence ID" value="DME_0000263901-mRNA-1"/>
    <property type="gene ID" value="DME_0000263901"/>
</dbReference>
<dbReference type="GO" id="GO:0005509">
    <property type="term" value="F:calcium ion binding"/>
    <property type="evidence" value="ECO:0007669"/>
    <property type="project" value="TreeGrafter"/>
</dbReference>
<keyword evidence="3 13" id="KW-0813">Transport</keyword>
<evidence type="ECO:0000256" key="7">
    <source>
        <dbReference type="ARBA" id="ARBA00022989"/>
    </source>
</evidence>
<keyword evidence="10 13" id="KW-0675">Receptor</keyword>
<evidence type="ECO:0000313" key="17">
    <source>
        <dbReference type="Proteomes" id="UP000274756"/>
    </source>
</evidence>
<evidence type="ECO:0000313" key="15">
    <source>
        <dbReference type="EMBL" id="VDN57026.1"/>
    </source>
</evidence>
<dbReference type="Pfam" id="PF08709">
    <property type="entry name" value="Ins145_P3_rec"/>
    <property type="match status" value="1"/>
</dbReference>
<keyword evidence="4 13" id="KW-0812">Transmembrane</keyword>
<feature type="domain" description="MIR" evidence="14">
    <location>
        <begin position="271"/>
        <end position="329"/>
    </location>
</feature>
<dbReference type="AlphaFoldDB" id="A0A158Q3L2"/>
<evidence type="ECO:0000313" key="18">
    <source>
        <dbReference type="WBParaSite" id="DME_0000263901-mRNA-1"/>
    </source>
</evidence>
<feature type="transmembrane region" description="Helical" evidence="13">
    <location>
        <begin position="2218"/>
        <end position="2239"/>
    </location>
</feature>
<dbReference type="PROSITE" id="PS50919">
    <property type="entry name" value="MIR"/>
    <property type="match status" value="2"/>
</dbReference>
<feature type="transmembrane region" description="Helical" evidence="13">
    <location>
        <begin position="2307"/>
        <end position="2329"/>
    </location>
</feature>
<keyword evidence="17" id="KW-1185">Reference proteome</keyword>
<dbReference type="InterPro" id="IPR036300">
    <property type="entry name" value="MIR_dom_sf"/>
</dbReference>
<feature type="domain" description="MIR" evidence="14">
    <location>
        <begin position="142"/>
        <end position="196"/>
    </location>
</feature>
<dbReference type="Proteomes" id="UP000038040">
    <property type="component" value="Unplaced"/>
</dbReference>
<keyword evidence="8 13" id="KW-0406">Ion transport</keyword>
<dbReference type="SMART" id="SM00472">
    <property type="entry name" value="MIR"/>
    <property type="match status" value="3"/>
</dbReference>
<dbReference type="Proteomes" id="UP000274756">
    <property type="component" value="Unassembled WGS sequence"/>
</dbReference>
<gene>
    <name evidence="15" type="ORF">DME_LOCUS6999</name>
</gene>
<dbReference type="SUPFAM" id="SSF82109">
    <property type="entry name" value="MIR domain"/>
    <property type="match status" value="2"/>
</dbReference>
<keyword evidence="13" id="KW-0106">Calcium</keyword>
<keyword evidence="12 13" id="KW-0407">Ion channel</keyword>
<dbReference type="PRINTS" id="PR00779">
    <property type="entry name" value="INSP3RECEPTR"/>
</dbReference>
<proteinExistence type="inferred from homology"/>
<evidence type="ECO:0000256" key="8">
    <source>
        <dbReference type="ARBA" id="ARBA00023065"/>
    </source>
</evidence>
<dbReference type="EMBL" id="UYYG01001158">
    <property type="protein sequence ID" value="VDN57026.1"/>
    <property type="molecule type" value="Genomic_DNA"/>
</dbReference>
<dbReference type="InterPro" id="IPR015925">
    <property type="entry name" value="Ryanodine_IP3_receptor"/>
</dbReference>
<dbReference type="InterPro" id="IPR014821">
    <property type="entry name" value="Ins145_P3_rcpt"/>
</dbReference>
<sequence length="2564" mass="295685">MNLGSNKTRQKLFYDKSNLSSEVFHNSTLHIGDVISLYTEDRSRQSDDRNDDRTFIKTGLVDDRCIVEIGDGNPEAPPKKFRDCLFRICPINRYAAQKQFWTEQKRFREGESVFEEDMLAKLKNAADKEKEQNEMEYQKMLGSIVQYGGTIQLLHVKSDKYLTVMKNTPAKLERNAMKVCLDKTGNEGSWFYVETVYKHSFLGDNVNSGDRISLVPYSYGSLSGNTGIIKPQIHLSHMRLPDHPQGYEVNCVNEHTEWQVFVFLQFDENRGDIIKSGDVIRLFHADQQTFLTLDTIPKKGKDVVFLRLTNRPSAADATSSRALWEVQVVQNEACRGAAAAWHERFRFKHLASDMFLTVKSARDMRDVLDMPPASSIPENIFDYSKNEKGWVKVIGEDQRVDKETFALLSVHPNEVRDLDFANDACKALTNFIDLIKSGKIIAKESLNIIVQLLTECIYFVTNQANHLVDPLKIVDFIPSRDRQKLLREQGVLKQTFELLRVPFEPRRGIMGPLLLSPQELNEQRNDVFKRMFQLCYSLLRYSQVRYRKNQEHLAEQFGLIQQQIGFDLLAEDTMTAVLHNNPKLLEKYVKDPHVQRFVELVRNNKTGKFLDYLADLCVCRGEANKKVQELICNCVLSEANRDIFMLQIKWGDRYMKSLIAMAKGVSIGDQEDSEMLDYYKHQLDLFAQMCQEQQYLAIDPPPERHLLNLSAELPPDLVLKCMSDSRLPDNLRASFARLMLHLHVVRGSPLNAIRYARLWKEIPERVSILNCSSRPVEGYATSGRARSGYANLLKAVSDYLLSLKNITKSGENVLNDHSSRLEQNRLTFEMVTLARALAQFGFYSFAQLLQLAESLLAITDNNSSTTPASHFFHQVTYSVMGVGMLEKSGTLNSTLANDAVDVEENVRSKASKDIIMEIKLIVVEILQFIMDVRRDYRITVALSWFKQKNPCDEYGELTEPQALTTKHAMEIYKEIFERTEEQLECGGQHGRQLLKTLLQLATSECAKLASSALKVLFRQFTQYHEFVDDLKQVQLLVSNEDVENYCQIDRDLFILKILTEKSELWVNAGKASESPIIDDTLRIEDISADGLNAPRAFCNDESFHLLVDKLDEYYSPTRDDCIKLLNKLLLSDDRENAASALFELSDKAPLIGYPLIKQILFRLKQLCYKNGSNDIMNQQLLKNMRVHEYVLGFLSIPYDKRVDQEMPKLFTLCHEFLQSFCRNNKLNQYCLQRYISVDSDHKEGCLRIDTVEDVATLVAIYKNNRKLSENISGDIIARVIDLIEQKARNAVFIEFLQCVVCTDEGEIESSQEKVVQEICSASDEVRVFYSDSASFEQLIQMMKNTPVEELTADNPLRYHIELVRLLAMCTRGKNGTMELKCASQLPIDHIMRVLSSPHCLVQVKDVYMQFMLHCYIDTGAEMKDVYNADYFELILQNILSDVEEVPLERYICLTVIEILSSLFQKPLSYQTTMDVVSHITIYFLYKSSVKTLRSASKNWHRFAESLKRLNKCGSYFSILQNYNHEFEESSRFLEDAETSVLVDLLYSPERLFPKGSEMRERCEKGETIAKLIEHCKQLLEEKQENLCVRVLHTLCHMATNTKFICRDQVNCLFHIFTRTNCKIGICLRQHLLQRYFGDESERRRSKFGSIIEKQERKPSSSNLCRNYFPTILFTDLFSDLVIDLIIEEPSYDVFYMTMELAKSLLQEGNEQVQKSFYKRLTQQRDVSETFVQAIKTKLQVAQNRVKNDMMACNDSRQPSCLQTPLANDLTLQNEHRGSLDTSINLMSLQAENIDAIYFYRSKKSLPPEVLIIEPILRFLQLLCENHNLSLQNFLRCQGSRKNYNLVDETLTFLDVICGSTKGSLGVFGDIGEHNFSLIIQTLTTLTEFCQGPCHENQNAIVYHETGLNMIISLVLNEIKPLCISHMDLALEIKSVASKLLLATMESRHDASNAEAVLLNMSHMNSGPTQLIHALTVAYQMANSDTYVLSRMRRQLLENNISGQVLPEISVHGPVKNIFDQKFSYSNLVDPQEVGHNIFILATQLSRHDKSLRDLLTADYFDCEMTRVAITYYKQHTAQIEIVREDRRMERVIFPIHTICKYLTPETKQNLLVETERDAQGSKVSQFFDQWPKLFQEMKWQRKLQDRKYLSSCTKHLILWARLSFLFAIFTNIITAIYYPFNEDTRHASFGREPEAYIGIAVVMFISTLLAIRSLDVLLTLQLIGILQLVNKFVHILSYIGNRGLIDRTWSDRINDRDIWYHLLYVVICLFGLSIHPLFYALLLFDIVSSDETLRNVISSVTRNWQSIIMTGLLALILVYLFSIIGYLFFQKDFRLEVDPMNSYAGESKANDGKIWSCQTLRMCIITTLNWGLRNGGGIGDILRNVPPDEESFFPRILYDMSFFIVLIIIVLNLVFGVIIDTFGDLRAERNEKDDILRNTCFICGLERGRFDNKKVTFEEHRKNEHNLYHYLYFIVWLQIKDETEFTGPESYVAQCIKDRNNDWFPHMQAMSLIDGEGQELEQPEEFNNLKEMLNTLLAVSKNHDRQLEELRQQFVAFSKFSAVS</sequence>
<evidence type="ECO:0000256" key="9">
    <source>
        <dbReference type="ARBA" id="ARBA00023136"/>
    </source>
</evidence>
<reference evidence="18" key="1">
    <citation type="submission" date="2016-04" db="UniProtKB">
        <authorList>
            <consortium name="WormBaseParasite"/>
        </authorList>
    </citation>
    <scope>IDENTIFICATION</scope>
</reference>
<protein>
    <recommendedName>
        <fullName evidence="13">Inositol 1,4,5-trisphosphate receptor</fullName>
    </recommendedName>
</protein>
<dbReference type="Pfam" id="PF08454">
    <property type="entry name" value="RIH_assoc"/>
    <property type="match status" value="1"/>
</dbReference>
<evidence type="ECO:0000259" key="14">
    <source>
        <dbReference type="PROSITE" id="PS50919"/>
    </source>
</evidence>
<evidence type="ECO:0000256" key="10">
    <source>
        <dbReference type="ARBA" id="ARBA00023170"/>
    </source>
</evidence>
<dbReference type="OrthoDB" id="76898at2759"/>
<dbReference type="InterPro" id="IPR000493">
    <property type="entry name" value="InsP3_rcpt"/>
</dbReference>
<evidence type="ECO:0000313" key="16">
    <source>
        <dbReference type="Proteomes" id="UP000038040"/>
    </source>
</evidence>
<dbReference type="Gene3D" id="2.80.10.50">
    <property type="match status" value="2"/>
</dbReference>
<comment type="subcellular location">
    <subcellularLocation>
        <location evidence="1 13">Endoplasmic reticulum membrane</location>
        <topology evidence="1 13">Multi-pass membrane protein</topology>
    </subcellularLocation>
</comment>
<evidence type="ECO:0000256" key="13">
    <source>
        <dbReference type="RuleBase" id="RU368044"/>
    </source>
</evidence>
<feature type="transmembrane region" description="Helical" evidence="13">
    <location>
        <begin position="2259"/>
        <end position="2286"/>
    </location>
</feature>
<evidence type="ECO:0000256" key="5">
    <source>
        <dbReference type="ARBA" id="ARBA00022737"/>
    </source>
</evidence>
<keyword evidence="9 13" id="KW-0472">Membrane</keyword>
<reference evidence="15 17" key="2">
    <citation type="submission" date="2018-11" db="EMBL/GenBank/DDBJ databases">
        <authorList>
            <consortium name="Pathogen Informatics"/>
        </authorList>
    </citation>
    <scope>NUCLEOTIDE SEQUENCE [LARGE SCALE GENOMIC DNA]</scope>
</reference>
<keyword evidence="13" id="KW-0107">Calcium channel</keyword>
<keyword evidence="13" id="KW-0109">Calcium transport</keyword>
<dbReference type="Gene3D" id="1.25.10.30">
    <property type="entry name" value="IP3 receptor type 1 binding core, RIH domain"/>
    <property type="match status" value="1"/>
</dbReference>
<dbReference type="Pfam" id="PF01365">
    <property type="entry name" value="RYDR_ITPR"/>
    <property type="match status" value="2"/>
</dbReference>
<accession>A0A158Q3L2</accession>
<dbReference type="InterPro" id="IPR013662">
    <property type="entry name" value="RIH_assoc-dom"/>
</dbReference>
<dbReference type="PANTHER" id="PTHR13715:SF102">
    <property type="entry name" value="INOSITOL 1,4,5-TRISPHOSPHATE RECEPTOR"/>
    <property type="match status" value="1"/>
</dbReference>
<keyword evidence="11 13" id="KW-1071">Ligand-gated ion channel</keyword>
<dbReference type="PANTHER" id="PTHR13715">
    <property type="entry name" value="RYANODINE RECEPTOR AND IP3 RECEPTOR"/>
    <property type="match status" value="1"/>
</dbReference>
<dbReference type="GO" id="GO:0070679">
    <property type="term" value="F:inositol 1,4,5 trisphosphate binding"/>
    <property type="evidence" value="ECO:0007669"/>
    <property type="project" value="UniProtKB-UniRule"/>
</dbReference>